<evidence type="ECO:0000313" key="1">
    <source>
        <dbReference type="EMBL" id="MFD2237029.1"/>
    </source>
</evidence>
<dbReference type="Proteomes" id="UP001597371">
    <property type="component" value="Unassembled WGS sequence"/>
</dbReference>
<dbReference type="EMBL" id="JBHUIJ010000006">
    <property type="protein sequence ID" value="MFD2237029.1"/>
    <property type="molecule type" value="Genomic_DNA"/>
</dbReference>
<keyword evidence="2" id="KW-1185">Reference proteome</keyword>
<accession>A0ABW5CIB1</accession>
<reference evidence="2" key="1">
    <citation type="journal article" date="2019" name="Int. J. Syst. Evol. Microbiol.">
        <title>The Global Catalogue of Microorganisms (GCM) 10K type strain sequencing project: providing services to taxonomists for standard genome sequencing and annotation.</title>
        <authorList>
            <consortium name="The Broad Institute Genomics Platform"/>
            <consortium name="The Broad Institute Genome Sequencing Center for Infectious Disease"/>
            <person name="Wu L."/>
            <person name="Ma J."/>
        </authorList>
    </citation>
    <scope>NUCLEOTIDE SEQUENCE [LARGE SCALE GENOMIC DNA]</scope>
    <source>
        <strain evidence="2">ZS-35-S2</strain>
    </source>
</reference>
<proteinExistence type="predicted"/>
<dbReference type="RefSeq" id="WP_209736826.1">
    <property type="nucleotide sequence ID" value="NZ_CP072611.1"/>
</dbReference>
<dbReference type="InterPro" id="IPR009964">
    <property type="entry name" value="DUF1491"/>
</dbReference>
<name>A0ABW5CIB1_9HYPH</name>
<gene>
    <name evidence="1" type="ORF">ACFSKQ_06050</name>
</gene>
<dbReference type="Gene3D" id="3.40.1530.20">
    <property type="entry name" value="Protein of unknown function (DUF1491)"/>
    <property type="match status" value="1"/>
</dbReference>
<protein>
    <submittedName>
        <fullName evidence="1">DUF1491 family protein</fullName>
    </submittedName>
</protein>
<organism evidence="1 2">
    <name type="scientific">Aureimonas populi</name>
    <dbReference type="NCBI Taxonomy" id="1701758"/>
    <lineage>
        <taxon>Bacteria</taxon>
        <taxon>Pseudomonadati</taxon>
        <taxon>Pseudomonadota</taxon>
        <taxon>Alphaproteobacteria</taxon>
        <taxon>Hyphomicrobiales</taxon>
        <taxon>Aurantimonadaceae</taxon>
        <taxon>Aureimonas</taxon>
    </lineage>
</organism>
<dbReference type="Pfam" id="PF07372">
    <property type="entry name" value="DUF1491"/>
    <property type="match status" value="1"/>
</dbReference>
<comment type="caution">
    <text evidence="1">The sequence shown here is derived from an EMBL/GenBank/DDBJ whole genome shotgun (WGS) entry which is preliminary data.</text>
</comment>
<sequence length="110" mass="12383">MRVTSEFFVAALVRRVFADGGFAAVERRGAEAAGAIFVVQRQRDGSIALFGPAVQTMAGEDGRRFMREAAGDEEAMRFRFEREARFDPDFWVVEVETAEPERYLDLAAEE</sequence>
<evidence type="ECO:0000313" key="2">
    <source>
        <dbReference type="Proteomes" id="UP001597371"/>
    </source>
</evidence>